<evidence type="ECO:0000259" key="2">
    <source>
        <dbReference type="Pfam" id="PF04961"/>
    </source>
</evidence>
<keyword evidence="1" id="KW-0472">Membrane</keyword>
<dbReference type="Pfam" id="PF04961">
    <property type="entry name" value="FTCD_C"/>
    <property type="match status" value="1"/>
</dbReference>
<reference evidence="4" key="1">
    <citation type="journal article" date="2019" name="Int. J. Syst. Evol. Microbiol.">
        <title>The Global Catalogue of Microorganisms (GCM) 10K type strain sequencing project: providing services to taxonomists for standard genome sequencing and annotation.</title>
        <authorList>
            <consortium name="The Broad Institute Genomics Platform"/>
            <consortium name="The Broad Institute Genome Sequencing Center for Infectious Disease"/>
            <person name="Wu L."/>
            <person name="Ma J."/>
        </authorList>
    </citation>
    <scope>NUCLEOTIDE SEQUENCE [LARGE SCALE GENOMIC DNA]</scope>
    <source>
        <strain evidence="4">CGMCC 1.16031</strain>
    </source>
</reference>
<accession>A0ABW1XJN7</accession>
<sequence>MDKGLVTTSSLLDKSVNGLLDDFGAGNSAPGSGSAAALMGILAGKLIITVCSLSIKKAAQEKRAIDDGTIKSNQLKFIPFENQFQFIIDDIKNNIEPELKYLFEEDSKEFEQVVELRKQRIQAGNDGNKELQSKYSKESLDKLQHVTGFVFRISDQCFKLIDHGNFIFDKAYTAVRGDSGAAISAAIAGVTSSIFIINLNLVSLSRRNWSKDKKKACDEMYEKLQKKQIEAFTRVGALSSEVVETMQFNIDDV</sequence>
<dbReference type="InterPro" id="IPR007044">
    <property type="entry name" value="Cyclodeamin/CycHdrlase"/>
</dbReference>
<dbReference type="Gene3D" id="1.20.120.680">
    <property type="entry name" value="Formiminotetrahydrofolate cyclodeaminase monomer, up-and-down helical bundle"/>
    <property type="match status" value="1"/>
</dbReference>
<evidence type="ECO:0000313" key="4">
    <source>
        <dbReference type="Proteomes" id="UP001596364"/>
    </source>
</evidence>
<name>A0ABW1XJN7_9ALTE</name>
<protein>
    <submittedName>
        <fullName evidence="3">Cyclodeaminase/cyclohydrolase family protein</fullName>
    </submittedName>
</protein>
<dbReference type="RefSeq" id="WP_131258022.1">
    <property type="nucleotide sequence ID" value="NZ_JBHSUS010000001.1"/>
</dbReference>
<keyword evidence="4" id="KW-1185">Reference proteome</keyword>
<dbReference type="SUPFAM" id="SSF101262">
    <property type="entry name" value="Methenyltetrahydrofolate cyclohydrolase-like"/>
    <property type="match status" value="1"/>
</dbReference>
<evidence type="ECO:0000313" key="3">
    <source>
        <dbReference type="EMBL" id="MFC6440218.1"/>
    </source>
</evidence>
<gene>
    <name evidence="3" type="ORF">ACFP85_08670</name>
</gene>
<keyword evidence="1" id="KW-1133">Transmembrane helix</keyword>
<feature type="transmembrane region" description="Helical" evidence="1">
    <location>
        <begin position="35"/>
        <end position="55"/>
    </location>
</feature>
<dbReference type="InterPro" id="IPR036178">
    <property type="entry name" value="Formintransfe-cycloase-like_sf"/>
</dbReference>
<dbReference type="EMBL" id="JBHSUS010000001">
    <property type="protein sequence ID" value="MFC6440218.1"/>
    <property type="molecule type" value="Genomic_DNA"/>
</dbReference>
<keyword evidence="1" id="KW-0812">Transmembrane</keyword>
<feature type="domain" description="Cyclodeaminase/cyclohydrolase" evidence="2">
    <location>
        <begin position="16"/>
        <end position="218"/>
    </location>
</feature>
<evidence type="ECO:0000256" key="1">
    <source>
        <dbReference type="SAM" id="Phobius"/>
    </source>
</evidence>
<dbReference type="Proteomes" id="UP001596364">
    <property type="component" value="Unassembled WGS sequence"/>
</dbReference>
<comment type="caution">
    <text evidence="3">The sequence shown here is derived from an EMBL/GenBank/DDBJ whole genome shotgun (WGS) entry which is preliminary data.</text>
</comment>
<proteinExistence type="predicted"/>
<organism evidence="3 4">
    <name type="scientific">Pseudobowmanella zhangzhouensis</name>
    <dbReference type="NCBI Taxonomy" id="1537679"/>
    <lineage>
        <taxon>Bacteria</taxon>
        <taxon>Pseudomonadati</taxon>
        <taxon>Pseudomonadota</taxon>
        <taxon>Gammaproteobacteria</taxon>
        <taxon>Alteromonadales</taxon>
        <taxon>Alteromonadaceae</taxon>
    </lineage>
</organism>